<comment type="caution">
    <text evidence="2">The sequence shown here is derived from an EMBL/GenBank/DDBJ whole genome shotgun (WGS) entry which is preliminary data.</text>
</comment>
<organism evidence="2 3">
    <name type="scientific">Fusarium oxysporum f. sp. cepae</name>
    <dbReference type="NCBI Taxonomy" id="396571"/>
    <lineage>
        <taxon>Eukaryota</taxon>
        <taxon>Fungi</taxon>
        <taxon>Dikarya</taxon>
        <taxon>Ascomycota</taxon>
        <taxon>Pezizomycotina</taxon>
        <taxon>Sordariomycetes</taxon>
        <taxon>Hypocreomycetidae</taxon>
        <taxon>Hypocreales</taxon>
        <taxon>Nectriaceae</taxon>
        <taxon>Fusarium</taxon>
        <taxon>Fusarium oxysporum species complex</taxon>
    </lineage>
</organism>
<evidence type="ECO:0000256" key="1">
    <source>
        <dbReference type="SAM" id="MobiDB-lite"/>
    </source>
</evidence>
<dbReference type="Proteomes" id="UP000270866">
    <property type="component" value="Chromosome 11"/>
</dbReference>
<proteinExistence type="predicted"/>
<feature type="compositionally biased region" description="Basic and acidic residues" evidence="1">
    <location>
        <begin position="53"/>
        <end position="64"/>
    </location>
</feature>
<gene>
    <name evidence="2" type="ORF">BFJ65_g14013</name>
</gene>
<name>A0A3L6N3Z4_FUSOX</name>
<evidence type="ECO:0000313" key="2">
    <source>
        <dbReference type="EMBL" id="RKK12140.1"/>
    </source>
</evidence>
<sequence>MSHHASSAVWEAGKTPARTCNSRFYSSKTLAQAQGSMVAAAQIEGAKSGDIQANREDEKADHPKGHPKNGYSLKAS</sequence>
<dbReference type="AlphaFoldDB" id="A0A3L6N3Z4"/>
<feature type="region of interest" description="Disordered" evidence="1">
    <location>
        <begin position="46"/>
        <end position="76"/>
    </location>
</feature>
<protein>
    <submittedName>
        <fullName evidence="2">Uncharacterized protein</fullName>
    </submittedName>
</protein>
<accession>A0A3L6N3Z4</accession>
<reference evidence="2 3" key="1">
    <citation type="journal article" date="2018" name="Sci. Rep.">
        <title>Characterisation of pathogen-specific regions and novel effector candidates in Fusarium oxysporum f. sp. cepae.</title>
        <authorList>
            <person name="Armitage A.D."/>
            <person name="Taylor A."/>
            <person name="Sobczyk M.K."/>
            <person name="Baxter L."/>
            <person name="Greenfield B.P."/>
            <person name="Bates H.J."/>
            <person name="Wilson F."/>
            <person name="Jackson A.C."/>
            <person name="Ott S."/>
            <person name="Harrison R.J."/>
            <person name="Clarkson J.P."/>
        </authorList>
    </citation>
    <scope>NUCLEOTIDE SEQUENCE [LARGE SCALE GENOMIC DNA]</scope>
    <source>
        <strain evidence="2 3">FoC_Fus2</strain>
    </source>
</reference>
<dbReference type="EMBL" id="MRCU01000009">
    <property type="protein sequence ID" value="RKK12140.1"/>
    <property type="molecule type" value="Genomic_DNA"/>
</dbReference>
<evidence type="ECO:0000313" key="3">
    <source>
        <dbReference type="Proteomes" id="UP000270866"/>
    </source>
</evidence>